<evidence type="ECO:0000313" key="3">
    <source>
        <dbReference type="EMBL" id="ODN71098.1"/>
    </source>
</evidence>
<accession>A0A1E3H451</accession>
<protein>
    <recommendedName>
        <fullName evidence="2">UPF0235 protein A6302_01591</fullName>
    </recommendedName>
</protein>
<dbReference type="Proteomes" id="UP000094622">
    <property type="component" value="Unassembled WGS sequence"/>
</dbReference>
<dbReference type="EMBL" id="MCRJ01000030">
    <property type="protein sequence ID" value="ODN71098.1"/>
    <property type="molecule type" value="Genomic_DNA"/>
</dbReference>
<dbReference type="SUPFAM" id="SSF69786">
    <property type="entry name" value="YggU-like"/>
    <property type="match status" value="1"/>
</dbReference>
<evidence type="ECO:0000256" key="2">
    <source>
        <dbReference type="HAMAP-Rule" id="MF_00634"/>
    </source>
</evidence>
<dbReference type="OrthoDB" id="9801972at2"/>
<keyword evidence="4" id="KW-1185">Reference proteome</keyword>
<dbReference type="RefSeq" id="WP_069306457.1">
    <property type="nucleotide sequence ID" value="NZ_MCRJ01000030.1"/>
</dbReference>
<dbReference type="NCBIfam" id="TIGR00251">
    <property type="entry name" value="DUF167 family protein"/>
    <property type="match status" value="1"/>
</dbReference>
<dbReference type="SMART" id="SM01152">
    <property type="entry name" value="DUF167"/>
    <property type="match status" value="1"/>
</dbReference>
<gene>
    <name evidence="3" type="ORF">A6302_01591</name>
</gene>
<name>A0A1E3H451_9HYPH</name>
<proteinExistence type="inferred from homology"/>
<evidence type="ECO:0000313" key="4">
    <source>
        <dbReference type="Proteomes" id="UP000094622"/>
    </source>
</evidence>
<dbReference type="InterPro" id="IPR036591">
    <property type="entry name" value="YggU-like_sf"/>
</dbReference>
<dbReference type="AlphaFoldDB" id="A0A1E3H451"/>
<dbReference type="InterPro" id="IPR003746">
    <property type="entry name" value="DUF167"/>
</dbReference>
<evidence type="ECO:0000256" key="1">
    <source>
        <dbReference type="ARBA" id="ARBA00010364"/>
    </source>
</evidence>
<dbReference type="Gene3D" id="3.30.1200.10">
    <property type="entry name" value="YggU-like"/>
    <property type="match status" value="1"/>
</dbReference>
<dbReference type="Pfam" id="PF02594">
    <property type="entry name" value="DUF167"/>
    <property type="match status" value="1"/>
</dbReference>
<comment type="similarity">
    <text evidence="1 2">Belongs to the UPF0235 family.</text>
</comment>
<dbReference type="HAMAP" id="MF_00634">
    <property type="entry name" value="UPF0235"/>
    <property type="match status" value="1"/>
</dbReference>
<comment type="caution">
    <text evidence="3">The sequence shown here is derived from an EMBL/GenBank/DDBJ whole genome shotgun (WGS) entry which is preliminary data.</text>
</comment>
<dbReference type="NCBIfam" id="NF002348">
    <property type="entry name" value="PRK01310.1"/>
    <property type="match status" value="1"/>
</dbReference>
<reference evidence="3 4" key="1">
    <citation type="submission" date="2016-07" db="EMBL/GenBank/DDBJ databases">
        <title>Draft Genome Sequence of Methylobrevis pamukkalensis PK2.</title>
        <authorList>
            <person name="Vasilenko O.V."/>
            <person name="Doronina N.V."/>
            <person name="Shmareva M.N."/>
            <person name="Tarlachkov S.V."/>
            <person name="Mustakhimov I."/>
            <person name="Trotsenko Y.A."/>
        </authorList>
    </citation>
    <scope>NUCLEOTIDE SEQUENCE [LARGE SCALE GENOMIC DNA]</scope>
    <source>
        <strain evidence="3 4">PK2</strain>
    </source>
</reference>
<organism evidence="3 4">
    <name type="scientific">Methylobrevis pamukkalensis</name>
    <dbReference type="NCBI Taxonomy" id="1439726"/>
    <lineage>
        <taxon>Bacteria</taxon>
        <taxon>Pseudomonadati</taxon>
        <taxon>Pseudomonadota</taxon>
        <taxon>Alphaproteobacteria</taxon>
        <taxon>Hyphomicrobiales</taxon>
        <taxon>Pleomorphomonadaceae</taxon>
        <taxon>Methylobrevis</taxon>
    </lineage>
</organism>
<sequence>MDDAGPWRLDGEDLRVLVRVTPRGGRDAIEGCDRLADGRTVLKVRVRAVPEDGAANRAVAGLLAGAAGVARAKAEVVSGATARIKTVRLTGAGEAGLAALRRQLP</sequence>